<dbReference type="AlphaFoldDB" id="A0A1F4VF98"/>
<reference evidence="1 2" key="1">
    <citation type="journal article" date="2016" name="Nat. Commun.">
        <title>Thousands of microbial genomes shed light on interconnected biogeochemical processes in an aquifer system.</title>
        <authorList>
            <person name="Anantharaman K."/>
            <person name="Brown C.T."/>
            <person name="Hug L.A."/>
            <person name="Sharon I."/>
            <person name="Castelle C.J."/>
            <person name="Probst A.J."/>
            <person name="Thomas B.C."/>
            <person name="Singh A."/>
            <person name="Wilkins M.J."/>
            <person name="Karaoz U."/>
            <person name="Brodie E.L."/>
            <person name="Williams K.H."/>
            <person name="Hubbard S.S."/>
            <person name="Banfield J.F."/>
        </authorList>
    </citation>
    <scope>NUCLEOTIDE SEQUENCE [LARGE SCALE GENOMIC DNA]</scope>
</reference>
<evidence type="ECO:0000313" key="2">
    <source>
        <dbReference type="Proteomes" id="UP000176504"/>
    </source>
</evidence>
<proteinExistence type="predicted"/>
<dbReference type="Proteomes" id="UP000176504">
    <property type="component" value="Unassembled WGS sequence"/>
</dbReference>
<sequence length="71" mass="7832">MPEEHAERKAQVTLVTCAFPPPITVTWTLPFAVYQEVKVFPARFHAQAVLQVRNAAGSPAHHTATLAPERV</sequence>
<protein>
    <submittedName>
        <fullName evidence="1">Uncharacterized protein</fullName>
    </submittedName>
</protein>
<comment type="caution">
    <text evidence="1">The sequence shown here is derived from an EMBL/GenBank/DDBJ whole genome shotgun (WGS) entry which is preliminary data.</text>
</comment>
<gene>
    <name evidence="1" type="ORF">A3A78_02740</name>
</gene>
<accession>A0A1F4VF98</accession>
<dbReference type="EMBL" id="MEVI01000001">
    <property type="protein sequence ID" value="OGC55932.1"/>
    <property type="molecule type" value="Genomic_DNA"/>
</dbReference>
<evidence type="ECO:0000313" key="1">
    <source>
        <dbReference type="EMBL" id="OGC55932.1"/>
    </source>
</evidence>
<organism evidence="1 2">
    <name type="scientific">candidate division WWE3 bacterium RIFCSPLOWO2_01_FULL_41_18</name>
    <dbReference type="NCBI Taxonomy" id="1802625"/>
    <lineage>
        <taxon>Bacteria</taxon>
        <taxon>Katanobacteria</taxon>
    </lineage>
</organism>
<name>A0A1F4VF98_UNCKA</name>